<protein>
    <recommendedName>
        <fullName evidence="2">Transposase</fullName>
    </recommendedName>
</protein>
<proteinExistence type="predicted"/>
<sequence>MIKTYEIRIIRKIIKNKNENIRDMDKKNKEIAKILDVHHKVVSKWIIIFFRAKNTRSL</sequence>
<dbReference type="RefSeq" id="WP_021743009.1">
    <property type="nucleotide sequence ID" value="NZ_CP165646.1"/>
</dbReference>
<reference evidence="1" key="1">
    <citation type="submission" date="2024-07" db="EMBL/GenBank/DDBJ databases">
        <authorList>
            <person name="Li X.-J."/>
            <person name="Wang X."/>
        </authorList>
    </citation>
    <scope>NUCLEOTIDE SEQUENCE</scope>
    <source>
        <strain evidence="1">HSP-342</strain>
    </source>
</reference>
<accession>A0AB39VAZ8</accession>
<evidence type="ECO:0000313" key="1">
    <source>
        <dbReference type="EMBL" id="XDU64855.1"/>
    </source>
</evidence>
<dbReference type="AlphaFoldDB" id="A0AB39VAZ8"/>
<dbReference type="KEGG" id="lmes:AB8B23_01425"/>
<gene>
    <name evidence="1" type="ORF">AB8B23_01425</name>
</gene>
<organism evidence="1">
    <name type="scientific">Leptotrichia mesophila</name>
    <dbReference type="NCBI Taxonomy" id="3239303"/>
    <lineage>
        <taxon>Bacteria</taxon>
        <taxon>Fusobacteriati</taxon>
        <taxon>Fusobacteriota</taxon>
        <taxon>Fusobacteriia</taxon>
        <taxon>Fusobacteriales</taxon>
        <taxon>Leptotrichiaceae</taxon>
        <taxon>Leptotrichia</taxon>
    </lineage>
</organism>
<name>A0AB39VAZ8_9FUSO</name>
<dbReference type="EMBL" id="CP165646">
    <property type="protein sequence ID" value="XDU64855.1"/>
    <property type="molecule type" value="Genomic_DNA"/>
</dbReference>
<evidence type="ECO:0008006" key="2">
    <source>
        <dbReference type="Google" id="ProtNLM"/>
    </source>
</evidence>